<dbReference type="Proteomes" id="UP000316330">
    <property type="component" value="Unassembled WGS sequence"/>
</dbReference>
<accession>A0A559JTE4</accession>
<dbReference type="RefSeq" id="WP_144698843.1">
    <property type="nucleotide sequence ID" value="NZ_VNJJ01000002.1"/>
</dbReference>
<sequence>MVIYSSSSGAQLGTFEPFEIGDEEVVLTGLWLDHLDLSYRIMFEIEIGWDRPIHADLGELEIMIRRGDSTGEIVDWTQETCFNSTLTIVDASTVEGSSYQNYVLTVKSPGTRARIIGPYLLKGTVLSK</sequence>
<dbReference type="EMBL" id="VNJJ01000002">
    <property type="protein sequence ID" value="TVY03141.1"/>
    <property type="molecule type" value="Genomic_DNA"/>
</dbReference>
<organism evidence="1 2">
    <name type="scientific">Cohnella terricola</name>
    <dbReference type="NCBI Taxonomy" id="1289167"/>
    <lineage>
        <taxon>Bacteria</taxon>
        <taxon>Bacillati</taxon>
        <taxon>Bacillota</taxon>
        <taxon>Bacilli</taxon>
        <taxon>Bacillales</taxon>
        <taxon>Paenibacillaceae</taxon>
        <taxon>Cohnella</taxon>
    </lineage>
</organism>
<dbReference type="OrthoDB" id="2606646at2"/>
<evidence type="ECO:0000313" key="2">
    <source>
        <dbReference type="Proteomes" id="UP000316330"/>
    </source>
</evidence>
<protein>
    <submittedName>
        <fullName evidence="1">Uncharacterized protein</fullName>
    </submittedName>
</protein>
<keyword evidence="2" id="KW-1185">Reference proteome</keyword>
<comment type="caution">
    <text evidence="1">The sequence shown here is derived from an EMBL/GenBank/DDBJ whole genome shotgun (WGS) entry which is preliminary data.</text>
</comment>
<evidence type="ECO:0000313" key="1">
    <source>
        <dbReference type="EMBL" id="TVY03141.1"/>
    </source>
</evidence>
<dbReference type="AlphaFoldDB" id="A0A559JTE4"/>
<name>A0A559JTE4_9BACL</name>
<reference evidence="1 2" key="1">
    <citation type="submission" date="2019-07" db="EMBL/GenBank/DDBJ databases">
        <authorList>
            <person name="Kim J."/>
        </authorList>
    </citation>
    <scope>NUCLEOTIDE SEQUENCE [LARGE SCALE GENOMIC DNA]</scope>
    <source>
        <strain evidence="1 2">G13</strain>
    </source>
</reference>
<gene>
    <name evidence="1" type="ORF">FPZ45_04480</name>
</gene>
<proteinExistence type="predicted"/>